<evidence type="ECO:0000313" key="6">
    <source>
        <dbReference type="Proteomes" id="UP000325787"/>
    </source>
</evidence>
<reference evidence="6" key="1">
    <citation type="journal article" date="2021" name="Curr. Microbiol.">
        <title>Complete genome of nocamycin-producing strain Saccharothrix syringae NRRL B-16468 reveals the biosynthetic potential for secondary metabolites.</title>
        <authorList>
            <person name="Mo X."/>
            <person name="Yang S."/>
        </authorList>
    </citation>
    <scope>NUCLEOTIDE SEQUENCE [LARGE SCALE GENOMIC DNA]</scope>
    <source>
        <strain evidence="6">ATCC 51364 / DSM 43886 / JCM 6844 / KCTC 9398 / NBRC 14523 / NRRL B-16468 / INA 2240</strain>
    </source>
</reference>
<dbReference type="PANTHER" id="PTHR36842">
    <property type="entry name" value="PROTEIN TOLB HOMOLOG"/>
    <property type="match status" value="1"/>
</dbReference>
<evidence type="ECO:0000313" key="5">
    <source>
        <dbReference type="EMBL" id="QFZ22271.1"/>
    </source>
</evidence>
<evidence type="ECO:0000259" key="4">
    <source>
        <dbReference type="Pfam" id="PF01345"/>
    </source>
</evidence>
<dbReference type="Gene3D" id="3.40.50.410">
    <property type="entry name" value="von Willebrand factor, type A domain"/>
    <property type="match status" value="1"/>
</dbReference>
<dbReference type="RefSeq" id="WP_037330342.1">
    <property type="nucleotide sequence ID" value="NZ_CP034550.1"/>
</dbReference>
<evidence type="ECO:0000256" key="1">
    <source>
        <dbReference type="ARBA" id="ARBA00009820"/>
    </source>
</evidence>
<dbReference type="InterPro" id="IPR036465">
    <property type="entry name" value="vWFA_dom_sf"/>
</dbReference>
<dbReference type="SUPFAM" id="SSF53300">
    <property type="entry name" value="vWA-like"/>
    <property type="match status" value="1"/>
</dbReference>
<feature type="compositionally biased region" description="Pro residues" evidence="2">
    <location>
        <begin position="342"/>
        <end position="365"/>
    </location>
</feature>
<feature type="signal peptide" evidence="3">
    <location>
        <begin position="1"/>
        <end position="23"/>
    </location>
</feature>
<dbReference type="InterPro" id="IPR011659">
    <property type="entry name" value="WD40"/>
</dbReference>
<dbReference type="AlphaFoldDB" id="A0A5Q0H7U1"/>
<dbReference type="PANTHER" id="PTHR36842:SF1">
    <property type="entry name" value="PROTEIN TOLB"/>
    <property type="match status" value="1"/>
</dbReference>
<dbReference type="SUPFAM" id="SSF82171">
    <property type="entry name" value="DPP6 N-terminal domain-like"/>
    <property type="match status" value="1"/>
</dbReference>
<dbReference type="EMBL" id="CP034550">
    <property type="protein sequence ID" value="QFZ22271.1"/>
    <property type="molecule type" value="Genomic_DNA"/>
</dbReference>
<keyword evidence="3" id="KW-0732">Signal</keyword>
<feature type="region of interest" description="Disordered" evidence="2">
    <location>
        <begin position="40"/>
        <end position="79"/>
    </location>
</feature>
<dbReference type="Pfam" id="PF07676">
    <property type="entry name" value="PD40"/>
    <property type="match status" value="5"/>
</dbReference>
<evidence type="ECO:0000256" key="2">
    <source>
        <dbReference type="SAM" id="MobiDB-lite"/>
    </source>
</evidence>
<dbReference type="InterPro" id="IPR013783">
    <property type="entry name" value="Ig-like_fold"/>
</dbReference>
<accession>A0A5Q0H7U1</accession>
<evidence type="ECO:0000256" key="3">
    <source>
        <dbReference type="SAM" id="SignalP"/>
    </source>
</evidence>
<name>A0A5Q0H7U1_SACSY</name>
<feature type="region of interest" description="Disordered" evidence="2">
    <location>
        <begin position="107"/>
        <end position="132"/>
    </location>
</feature>
<keyword evidence="6" id="KW-1185">Reference proteome</keyword>
<feature type="compositionally biased region" description="Basic and acidic residues" evidence="2">
    <location>
        <begin position="108"/>
        <end position="122"/>
    </location>
</feature>
<dbReference type="InterPro" id="IPR011042">
    <property type="entry name" value="6-blade_b-propeller_TolB-like"/>
</dbReference>
<dbReference type="KEGG" id="ssyi:EKG83_36965"/>
<feature type="region of interest" description="Disordered" evidence="2">
    <location>
        <begin position="335"/>
        <end position="397"/>
    </location>
</feature>
<feature type="chain" id="PRO_5039531051" description="DUF11 domain-containing protein" evidence="3">
    <location>
        <begin position="24"/>
        <end position="1089"/>
    </location>
</feature>
<feature type="region of interest" description="Disordered" evidence="2">
    <location>
        <begin position="183"/>
        <end position="207"/>
    </location>
</feature>
<dbReference type="Pfam" id="PF01345">
    <property type="entry name" value="DUF11"/>
    <property type="match status" value="1"/>
</dbReference>
<proteinExistence type="inferred from homology"/>
<protein>
    <recommendedName>
        <fullName evidence="4">DUF11 domain-containing protein</fullName>
    </recommendedName>
</protein>
<gene>
    <name evidence="5" type="ORF">EKG83_36965</name>
</gene>
<dbReference type="GO" id="GO:0005975">
    <property type="term" value="P:carbohydrate metabolic process"/>
    <property type="evidence" value="ECO:0007669"/>
    <property type="project" value="UniProtKB-ARBA"/>
</dbReference>
<sequence length="1089" mass="113492">MKHLALVALLLTGLLTGLLPAAAGRPQPVLAAARDPLTPYRVGVSRGRPGDIWSTDAVGGDARPTTDTGPLHESDPAYSPDGSLIAYTAWYASTDDPGRVMIADADGADPRPLSDREGEREPTWSPDGTMIAVTDDNGISVVRVSDGAVLTRVPRPAHVSAYDSQPAWSPDGDSIAFARRSENPTTPRVRPFTVHGSTPDGFTTSATVRTPTVPTRPEILFLVDTTGSMEHAVGELASDLDGVMGRIQTEEPDARFGLATYQDYEDGERRYRLVEHLGDRAAVRTALAAIVVDPSHGYPDLPEDWFNALHEVARGADRVFEQPDTSRIVVLAGDASSHECPPTDPTPDPSSPDPDPPWTDPPTTPTTPTTPARPGLRAPVRPAAAQPTGEPDWCGPYWRRDTVIKDLTTHGEGDENRHIHVVGVPVETGTGEHLDSRGQATAITDATGGSLVEEGAPPGLVAAAVEAGIAEVPVTVEPVAECPANVSISFTPASATVPGDTDVTFTETVRLDQGASSRSPDPPRCRVRFRFDGRYPAQPHDQYVDVTEAAGPTVVVGADAVPSPDGAPVPVPFTATATDAAGAPLTPTCDATPGALFPVGLTPVTCTATSAGRTATASTGITAFEPREQNLRTIWLAELAGTAVRREVDLTARFNEGCGQDDDAPAWSPDGNRLAYSSSSWLCVLDLGSRIARGLAEDDPGYPAWSPDGELIAFQRYDGESPARVLAIPAGGGDPTPLVSFDGEDAERPAFRPLPDLRVTGAVVPGAVAFGGTTTARFTVTNRGLAPPRAADLALTVPAGLRVDAVTTTAGTCAPTGCALGRLAPGATAEVRLTLTGAGAGRHVVAAALPDDVNPGDNRAEAAVEVAERVRPPENPGSLSMAVAVLPAEAFVGGDDLVLSFRVRNGAPRPMTDVRVVTSLPPALLPVAGCTTCPLGTLEPGQEAEVRVALPARAAVDTTAGGSVLGTGPDSDPADNTATTRVLVRQPELVVDPRTGPTGFVPHATGRGFPPGATVRLAWTAGLSPTPGEFAVRPDGTFDAQFLVFHNDLIGQRRLEATAVLGPRFGPVRSGDFLVVPRTLQPPDFASRD</sequence>
<feature type="domain" description="DUF11" evidence="4">
    <location>
        <begin position="756"/>
        <end position="864"/>
    </location>
</feature>
<dbReference type="InterPro" id="IPR001434">
    <property type="entry name" value="OmcB-like_DUF11"/>
</dbReference>
<dbReference type="SUPFAM" id="SSF69304">
    <property type="entry name" value="Tricorn protease N-terminal domain"/>
    <property type="match status" value="1"/>
</dbReference>
<organism evidence="5 6">
    <name type="scientific">Saccharothrix syringae</name>
    <name type="common">Nocardiopsis syringae</name>
    <dbReference type="NCBI Taxonomy" id="103733"/>
    <lineage>
        <taxon>Bacteria</taxon>
        <taxon>Bacillati</taxon>
        <taxon>Actinomycetota</taxon>
        <taxon>Actinomycetes</taxon>
        <taxon>Pseudonocardiales</taxon>
        <taxon>Pseudonocardiaceae</taxon>
        <taxon>Saccharothrix</taxon>
    </lineage>
</organism>
<dbReference type="Gene3D" id="2.120.10.30">
    <property type="entry name" value="TolB, C-terminal domain"/>
    <property type="match status" value="2"/>
</dbReference>
<dbReference type="OrthoDB" id="9808778at2"/>
<dbReference type="Gene3D" id="2.60.40.10">
    <property type="entry name" value="Immunoglobulins"/>
    <property type="match status" value="1"/>
</dbReference>
<comment type="similarity">
    <text evidence="1">Belongs to the TolB family.</text>
</comment>
<dbReference type="Proteomes" id="UP000325787">
    <property type="component" value="Chromosome"/>
</dbReference>